<feature type="region of interest" description="Disordered" evidence="1">
    <location>
        <begin position="1"/>
        <end position="22"/>
    </location>
</feature>
<dbReference type="InterPro" id="IPR025164">
    <property type="entry name" value="Toastrack_DUF4097"/>
</dbReference>
<keyword evidence="4" id="KW-1185">Reference proteome</keyword>
<dbReference type="Pfam" id="PF13349">
    <property type="entry name" value="DUF4097"/>
    <property type="match status" value="1"/>
</dbReference>
<feature type="domain" description="DUF4097" evidence="2">
    <location>
        <begin position="153"/>
        <end position="273"/>
    </location>
</feature>
<proteinExistence type="predicted"/>
<evidence type="ECO:0000256" key="1">
    <source>
        <dbReference type="SAM" id="MobiDB-lite"/>
    </source>
</evidence>
<gene>
    <name evidence="3" type="ORF">AB0E65_27795</name>
</gene>
<protein>
    <submittedName>
        <fullName evidence="3">DUF4097 family beta strand repeat-containing protein</fullName>
    </submittedName>
</protein>
<evidence type="ECO:0000313" key="4">
    <source>
        <dbReference type="Proteomes" id="UP001550850"/>
    </source>
</evidence>
<dbReference type="Proteomes" id="UP001550850">
    <property type="component" value="Unassembled WGS sequence"/>
</dbReference>
<dbReference type="RefSeq" id="WP_108953511.1">
    <property type="nucleotide sequence ID" value="NZ_BEVZ01000002.1"/>
</dbReference>
<sequence>MTASPSRVRRSRGGQGPRHGGRAAWAGCAFALLLTLTACDRDGAGPWPGAAGSARGDLFESASLADGSRLLVTTEGGVRIVGTDDESVTVDEATPARWDADAATPTLDLLCDHGDERTQDNCGGMPLVHVPAGVTLTVRARNAGIEVDGVRGALTLNTVNGDVTVHDAGTKDARQHLVTRNGSVRADGLAARDVSVETVNGDVDLLCTTSPGTLDGVTRNGSVRVTLPAGGPPYETDASTVNGRTVVDVPTPAADSADRRRLTLRTVNGDTEVRRG</sequence>
<reference evidence="3 4" key="1">
    <citation type="submission" date="2024-06" db="EMBL/GenBank/DDBJ databases">
        <title>The Natural Products Discovery Center: Release of the First 8490 Sequenced Strains for Exploring Actinobacteria Biosynthetic Diversity.</title>
        <authorList>
            <person name="Kalkreuter E."/>
            <person name="Kautsar S.A."/>
            <person name="Yang D."/>
            <person name="Bader C.D."/>
            <person name="Teijaro C.N."/>
            <person name="Fluegel L."/>
            <person name="Davis C.M."/>
            <person name="Simpson J.R."/>
            <person name="Lauterbach L."/>
            <person name="Steele A.D."/>
            <person name="Gui C."/>
            <person name="Meng S."/>
            <person name="Li G."/>
            <person name="Viehrig K."/>
            <person name="Ye F."/>
            <person name="Su P."/>
            <person name="Kiefer A.F."/>
            <person name="Nichols A."/>
            <person name="Cepeda A.J."/>
            <person name="Yan W."/>
            <person name="Fan B."/>
            <person name="Jiang Y."/>
            <person name="Adhikari A."/>
            <person name="Zheng C.-J."/>
            <person name="Schuster L."/>
            <person name="Cowan T.M."/>
            <person name="Smanski M.J."/>
            <person name="Chevrette M.G."/>
            <person name="De Carvalho L.P.S."/>
            <person name="Shen B."/>
        </authorList>
    </citation>
    <scope>NUCLEOTIDE SEQUENCE [LARGE SCALE GENOMIC DNA]</scope>
    <source>
        <strain evidence="3 4">NPDC038104</strain>
    </source>
</reference>
<dbReference type="EMBL" id="JBEZUR010000077">
    <property type="protein sequence ID" value="MEU3557981.1"/>
    <property type="molecule type" value="Genomic_DNA"/>
</dbReference>
<evidence type="ECO:0000259" key="2">
    <source>
        <dbReference type="Pfam" id="PF13349"/>
    </source>
</evidence>
<name>A0ABV2YQH6_9ACTN</name>
<accession>A0ABV2YQH6</accession>
<organism evidence="3 4">
    <name type="scientific">Streptomyces fragilis</name>
    <dbReference type="NCBI Taxonomy" id="67301"/>
    <lineage>
        <taxon>Bacteria</taxon>
        <taxon>Bacillati</taxon>
        <taxon>Actinomycetota</taxon>
        <taxon>Actinomycetes</taxon>
        <taxon>Kitasatosporales</taxon>
        <taxon>Streptomycetaceae</taxon>
        <taxon>Streptomyces</taxon>
    </lineage>
</organism>
<comment type="caution">
    <text evidence="3">The sequence shown here is derived from an EMBL/GenBank/DDBJ whole genome shotgun (WGS) entry which is preliminary data.</text>
</comment>
<evidence type="ECO:0000313" key="3">
    <source>
        <dbReference type="EMBL" id="MEU3557981.1"/>
    </source>
</evidence>